<keyword evidence="1" id="KW-0732">Signal</keyword>
<dbReference type="InterPro" id="IPR017850">
    <property type="entry name" value="Alkaline_phosphatase_core_sf"/>
</dbReference>
<dbReference type="InterPro" id="IPR006124">
    <property type="entry name" value="Metalloenzyme"/>
</dbReference>
<dbReference type="EMBL" id="QEAS01000001">
    <property type="protein sequence ID" value="PWG82771.1"/>
    <property type="molecule type" value="Genomic_DNA"/>
</dbReference>
<sequence>MQKLLLSCLLTLCSASLFSQKKIENLILVTTDGLRWQEVFKGVDTSLANSKRFNEHDSLLIYQKYSAKSAEESRSRIFPFLWSELAAKGSLYGNRDKGTKVNNANPYWFSYPGYSELFTGYVDVKVNSNEYTSNPNTSLLTFLQKQVAFKGKIGAFGAWNAFDRILNEKAAGFPVVCAFDKAGGEHPSAEDNLRNRMLADSYKPWNEGECLDVFTHYAAMEYLKKKSPRVLYIGYGETDEWAHSGKYRSYLDAAHQVDAWLKEIWTYVQSNPQYRDKTALVITVDHGRGTGTGWTSHGSKVEGSDQTWFAVMAPGMTEKGEIHEEVQLYQKQLAQTMASFLGVRFKAEHPVEDGIALK</sequence>
<dbReference type="SUPFAM" id="SSF53649">
    <property type="entry name" value="Alkaline phosphatase-like"/>
    <property type="match status" value="1"/>
</dbReference>
<comment type="caution">
    <text evidence="3">The sequence shown here is derived from an EMBL/GenBank/DDBJ whole genome shotgun (WGS) entry which is preliminary data.</text>
</comment>
<gene>
    <name evidence="3" type="ORF">DDR33_02160</name>
</gene>
<evidence type="ECO:0000259" key="2">
    <source>
        <dbReference type="Pfam" id="PF01676"/>
    </source>
</evidence>
<feature type="signal peptide" evidence="1">
    <location>
        <begin position="1"/>
        <end position="19"/>
    </location>
</feature>
<evidence type="ECO:0000313" key="4">
    <source>
        <dbReference type="Proteomes" id="UP000245647"/>
    </source>
</evidence>
<dbReference type="GO" id="GO:0046872">
    <property type="term" value="F:metal ion binding"/>
    <property type="evidence" value="ECO:0007669"/>
    <property type="project" value="InterPro"/>
</dbReference>
<name>A0A2U2PN05_9SPHI</name>
<feature type="chain" id="PRO_5015434466" evidence="1">
    <location>
        <begin position="20"/>
        <end position="358"/>
    </location>
</feature>
<organism evidence="3 4">
    <name type="scientific">Pararcticibacter amylolyticus</name>
    <dbReference type="NCBI Taxonomy" id="2173175"/>
    <lineage>
        <taxon>Bacteria</taxon>
        <taxon>Pseudomonadati</taxon>
        <taxon>Bacteroidota</taxon>
        <taxon>Sphingobacteriia</taxon>
        <taxon>Sphingobacteriales</taxon>
        <taxon>Sphingobacteriaceae</taxon>
        <taxon>Pararcticibacter</taxon>
    </lineage>
</organism>
<dbReference type="OrthoDB" id="9791578at2"/>
<dbReference type="GO" id="GO:0003824">
    <property type="term" value="F:catalytic activity"/>
    <property type="evidence" value="ECO:0007669"/>
    <property type="project" value="InterPro"/>
</dbReference>
<evidence type="ECO:0000313" key="3">
    <source>
        <dbReference type="EMBL" id="PWG82771.1"/>
    </source>
</evidence>
<dbReference type="Proteomes" id="UP000245647">
    <property type="component" value="Unassembled WGS sequence"/>
</dbReference>
<reference evidence="3 4" key="1">
    <citation type="submission" date="2018-04" db="EMBL/GenBank/DDBJ databases">
        <title>Pedobacter chongqingensis sp. nov., isolated from a rottenly hemp rope.</title>
        <authorList>
            <person name="Cai Y."/>
        </authorList>
    </citation>
    <scope>NUCLEOTIDE SEQUENCE [LARGE SCALE GENOMIC DNA]</scope>
    <source>
        <strain evidence="3 4">FJ4-8</strain>
    </source>
</reference>
<keyword evidence="4" id="KW-1185">Reference proteome</keyword>
<dbReference type="Gene3D" id="3.40.720.10">
    <property type="entry name" value="Alkaline Phosphatase, subunit A"/>
    <property type="match status" value="1"/>
</dbReference>
<evidence type="ECO:0000256" key="1">
    <source>
        <dbReference type="SAM" id="SignalP"/>
    </source>
</evidence>
<dbReference type="Pfam" id="PF01676">
    <property type="entry name" value="Metalloenzyme"/>
    <property type="match status" value="1"/>
</dbReference>
<dbReference type="AlphaFoldDB" id="A0A2U2PN05"/>
<feature type="domain" description="Metalloenzyme" evidence="2">
    <location>
        <begin position="219"/>
        <end position="298"/>
    </location>
</feature>
<proteinExistence type="predicted"/>
<protein>
    <submittedName>
        <fullName evidence="3">Phosphoglyceromutase</fullName>
    </submittedName>
</protein>
<accession>A0A2U2PN05</accession>